<comment type="caution">
    <text evidence="6">The sequence shown here is derived from an EMBL/GenBank/DDBJ whole genome shotgun (WGS) entry which is preliminary data.</text>
</comment>
<keyword evidence="3" id="KW-0238">DNA-binding</keyword>
<dbReference type="GO" id="GO:0000976">
    <property type="term" value="F:transcription cis-regulatory region binding"/>
    <property type="evidence" value="ECO:0007669"/>
    <property type="project" value="TreeGrafter"/>
</dbReference>
<organism evidence="6 7">
    <name type="scientific">Enterococcus canintestini</name>
    <dbReference type="NCBI Taxonomy" id="317010"/>
    <lineage>
        <taxon>Bacteria</taxon>
        <taxon>Bacillati</taxon>
        <taxon>Bacillota</taxon>
        <taxon>Bacilli</taxon>
        <taxon>Lactobacillales</taxon>
        <taxon>Enterococcaceae</taxon>
        <taxon>Enterococcus</taxon>
    </lineage>
</organism>
<keyword evidence="4" id="KW-0804">Transcription</keyword>
<evidence type="ECO:0000313" key="7">
    <source>
        <dbReference type="Proteomes" id="UP000182835"/>
    </source>
</evidence>
<dbReference type="PROSITE" id="PS50932">
    <property type="entry name" value="HTH_LACI_2"/>
    <property type="match status" value="1"/>
</dbReference>
<evidence type="ECO:0000259" key="5">
    <source>
        <dbReference type="PROSITE" id="PS50932"/>
    </source>
</evidence>
<accession>A0A1L8R5B5</accession>
<dbReference type="InterPro" id="IPR046335">
    <property type="entry name" value="LacI/GalR-like_sensor"/>
</dbReference>
<gene>
    <name evidence="6" type="ORF">RU96_GL000534</name>
</gene>
<dbReference type="InterPro" id="IPR000843">
    <property type="entry name" value="HTH_LacI"/>
</dbReference>
<dbReference type="SMART" id="SM00354">
    <property type="entry name" value="HTH_LACI"/>
    <property type="match status" value="1"/>
</dbReference>
<proteinExistence type="predicted"/>
<evidence type="ECO:0000256" key="4">
    <source>
        <dbReference type="ARBA" id="ARBA00023163"/>
    </source>
</evidence>
<dbReference type="PANTHER" id="PTHR30146:SF95">
    <property type="entry name" value="RIBOSE OPERON REPRESSOR"/>
    <property type="match status" value="1"/>
</dbReference>
<dbReference type="InterPro" id="IPR010982">
    <property type="entry name" value="Lambda_DNA-bd_dom_sf"/>
</dbReference>
<dbReference type="SUPFAM" id="SSF47413">
    <property type="entry name" value="lambda repressor-like DNA-binding domains"/>
    <property type="match status" value="1"/>
</dbReference>
<dbReference type="Gene3D" id="1.10.260.40">
    <property type="entry name" value="lambda repressor-like DNA-binding domains"/>
    <property type="match status" value="1"/>
</dbReference>
<dbReference type="Pfam" id="PF13377">
    <property type="entry name" value="Peripla_BP_3"/>
    <property type="match status" value="1"/>
</dbReference>
<dbReference type="InterPro" id="IPR028082">
    <property type="entry name" value="Peripla_BP_I"/>
</dbReference>
<dbReference type="PANTHER" id="PTHR30146">
    <property type="entry name" value="LACI-RELATED TRANSCRIPTIONAL REPRESSOR"/>
    <property type="match status" value="1"/>
</dbReference>
<evidence type="ECO:0000313" key="6">
    <source>
        <dbReference type="EMBL" id="OJG14959.1"/>
    </source>
</evidence>
<dbReference type="EMBL" id="JXKG01000012">
    <property type="protein sequence ID" value="OJG14959.1"/>
    <property type="molecule type" value="Genomic_DNA"/>
</dbReference>
<evidence type="ECO:0000256" key="2">
    <source>
        <dbReference type="ARBA" id="ARBA00023015"/>
    </source>
</evidence>
<keyword evidence="1" id="KW-0678">Repressor</keyword>
<feature type="domain" description="HTH lacI-type" evidence="5">
    <location>
        <begin position="8"/>
        <end position="62"/>
    </location>
</feature>
<dbReference type="Proteomes" id="UP000182835">
    <property type="component" value="Unassembled WGS sequence"/>
</dbReference>
<name>A0A1L8R5B5_9ENTE</name>
<dbReference type="Pfam" id="PF00356">
    <property type="entry name" value="LacI"/>
    <property type="match status" value="1"/>
</dbReference>
<dbReference type="STRING" id="317010.RU96_GL000534"/>
<dbReference type="AlphaFoldDB" id="A0A1L8R5B5"/>
<evidence type="ECO:0000256" key="3">
    <source>
        <dbReference type="ARBA" id="ARBA00023125"/>
    </source>
</evidence>
<dbReference type="CDD" id="cd06291">
    <property type="entry name" value="PBP1_Qymf-like"/>
    <property type="match status" value="1"/>
</dbReference>
<keyword evidence="2" id="KW-0805">Transcription regulation</keyword>
<reference evidence="6 7" key="1">
    <citation type="submission" date="2014-12" db="EMBL/GenBank/DDBJ databases">
        <title>Draft genome sequences of 29 type strains of Enterococci.</title>
        <authorList>
            <person name="Zhong Z."/>
            <person name="Sun Z."/>
            <person name="Liu W."/>
            <person name="Zhang W."/>
            <person name="Zhang H."/>
        </authorList>
    </citation>
    <scope>NUCLEOTIDE SEQUENCE [LARGE SCALE GENOMIC DNA]</scope>
    <source>
        <strain evidence="6 7">DSM 21207</strain>
    </source>
</reference>
<dbReference type="CDD" id="cd01392">
    <property type="entry name" value="HTH_LacI"/>
    <property type="match status" value="1"/>
</dbReference>
<dbReference type="Gene3D" id="3.40.50.2300">
    <property type="match status" value="2"/>
</dbReference>
<protein>
    <recommendedName>
        <fullName evidence="5">HTH lacI-type domain-containing protein</fullName>
    </recommendedName>
</protein>
<dbReference type="SUPFAM" id="SSF53822">
    <property type="entry name" value="Periplasmic binding protein-like I"/>
    <property type="match status" value="1"/>
</dbReference>
<sequence>MKDGEQMATIRDVAKLAGLSVATVSRAINGSGYVSEESRQKIEHAVAELDFRPNEVARSLFQKKSKLVGLLLPDISNPFFPLLAKGVEDFLQKKGYQVILGNVQENPERANDYLHAFHQNNVAGVLSAVDNDYAFYDNVHPLVFLDRVGNDSEYSIHADDVSGGAIAARAVLKRKTKQIIVISGPKEIDRSKERLQGVLSVLEESKKDYFLVHSASFLLEDAIITAQTVFKQFPTVDTVIAPSDIHAIALIQEAYRHNIKVPEDLQVIGYDDIPISNLVVPPLTTIHQPAYEMGYKGAEMLYKLMNEQEVKQKKLILPTRLIERNTLRKKETQ</sequence>
<dbReference type="PRINTS" id="PR00036">
    <property type="entry name" value="HTHLACI"/>
</dbReference>
<dbReference type="GO" id="GO:0003700">
    <property type="term" value="F:DNA-binding transcription factor activity"/>
    <property type="evidence" value="ECO:0007669"/>
    <property type="project" value="TreeGrafter"/>
</dbReference>
<evidence type="ECO:0000256" key="1">
    <source>
        <dbReference type="ARBA" id="ARBA00022491"/>
    </source>
</evidence>